<dbReference type="InterPro" id="IPR024969">
    <property type="entry name" value="EIF3F/CSN6-like_C"/>
</dbReference>
<dbReference type="AlphaFoldDB" id="A0A1X0NQ45"/>
<dbReference type="PANTHER" id="PTHR10540">
    <property type="entry name" value="EUKARYOTIC TRANSLATION INITIATION FACTOR 3 SUBUNIT F-RELATED"/>
    <property type="match status" value="1"/>
</dbReference>
<organism evidence="4 5">
    <name type="scientific">Trypanosoma theileri</name>
    <dbReference type="NCBI Taxonomy" id="67003"/>
    <lineage>
        <taxon>Eukaryota</taxon>
        <taxon>Discoba</taxon>
        <taxon>Euglenozoa</taxon>
        <taxon>Kinetoplastea</taxon>
        <taxon>Metakinetoplastina</taxon>
        <taxon>Trypanosomatida</taxon>
        <taxon>Trypanosomatidae</taxon>
        <taxon>Trypanosoma</taxon>
    </lineage>
</organism>
<dbReference type="GO" id="GO:0071541">
    <property type="term" value="C:eukaryotic translation initiation factor 3 complex, eIF3m"/>
    <property type="evidence" value="ECO:0007669"/>
    <property type="project" value="TreeGrafter"/>
</dbReference>
<evidence type="ECO:0000313" key="4">
    <source>
        <dbReference type="EMBL" id="ORC86842.1"/>
    </source>
</evidence>
<dbReference type="Gene3D" id="3.40.140.10">
    <property type="entry name" value="Cytidine Deaminase, domain 2"/>
    <property type="match status" value="1"/>
</dbReference>
<dbReference type="EMBL" id="NBCO01000025">
    <property type="protein sequence ID" value="ORC86842.1"/>
    <property type="molecule type" value="Genomic_DNA"/>
</dbReference>
<dbReference type="PANTHER" id="PTHR10540:SF6">
    <property type="entry name" value="EUKARYOTIC TRANSLATION INITIATION FACTOR 3 SUBUNIT F"/>
    <property type="match status" value="1"/>
</dbReference>
<feature type="region of interest" description="Disordered" evidence="1">
    <location>
        <begin position="193"/>
        <end position="233"/>
    </location>
</feature>
<feature type="compositionally biased region" description="Low complexity" evidence="1">
    <location>
        <begin position="208"/>
        <end position="233"/>
    </location>
</feature>
<dbReference type="Pfam" id="PF13012">
    <property type="entry name" value="MitMem_reg"/>
    <property type="match status" value="1"/>
</dbReference>
<evidence type="ECO:0000256" key="1">
    <source>
        <dbReference type="SAM" id="MobiDB-lite"/>
    </source>
</evidence>
<dbReference type="RefSeq" id="XP_028880908.1">
    <property type="nucleotide sequence ID" value="XM_029027729.1"/>
</dbReference>
<protein>
    <submittedName>
        <fullName evidence="4">COP9 signalosome complex subunit 6</fullName>
    </submittedName>
</protein>
<dbReference type="GO" id="GO:0008237">
    <property type="term" value="F:metallopeptidase activity"/>
    <property type="evidence" value="ECO:0007669"/>
    <property type="project" value="InterPro"/>
</dbReference>
<dbReference type="GeneID" id="39987509"/>
<evidence type="ECO:0000313" key="5">
    <source>
        <dbReference type="Proteomes" id="UP000192257"/>
    </source>
</evidence>
<dbReference type="Proteomes" id="UP000192257">
    <property type="component" value="Unassembled WGS sequence"/>
</dbReference>
<dbReference type="Pfam" id="PF01398">
    <property type="entry name" value="JAB"/>
    <property type="match status" value="1"/>
</dbReference>
<reference evidence="4 5" key="1">
    <citation type="submission" date="2017-03" db="EMBL/GenBank/DDBJ databases">
        <title>An alternative strategy for trypanosome survival in the mammalian bloodstream revealed through genome and transcriptome analysis of the ubiquitous bovine parasite Trypanosoma (Megatrypanum) theileri.</title>
        <authorList>
            <person name="Kelly S."/>
            <person name="Ivens A."/>
            <person name="Mott A."/>
            <person name="O'Neill E."/>
            <person name="Emms D."/>
            <person name="Macleod O."/>
            <person name="Voorheis P."/>
            <person name="Matthews J."/>
            <person name="Matthews K."/>
            <person name="Carrington M."/>
        </authorList>
    </citation>
    <scope>NUCLEOTIDE SEQUENCE [LARGE SCALE GENOMIC DNA]</scope>
    <source>
        <strain evidence="4">Edinburgh</strain>
    </source>
</reference>
<sequence>MSSSIIARGLPGLVRMSAEEPPLPVRLHPLVILNITHHVTRMQSSVHHNTVINVLGVLLGRTSSDGGTEIVTSYEVVISEPTQTTTTTTTSINNSNNSNEGGWSVDWAAVKHKRERLAEVSPELAVVGWYSVGGTSEDLVRSCSCVHMALCNTFDDLSSGMMFALMVDCAPPAELATLPVHLFEATILHDPKQQQQCPLGEETGLLPRRNNSSSNSSNSNINTANTNTNTSTSSISRITVNDTGMPGLSVGLTKIKFLLDSDEITQAGMTAAMNNVSAGCQGSSVAAVAVTPQLHRIEQSLRLLKQRIVLVVEYLKAVESGRIADPDPEVLRLVAKICAMLPTTSAETSLSYSFSSTMGNNNNNNMNSCGMDIATAVEEEERHSLTVALLSLQTKCTLELCKLLRMQKKTV</sequence>
<proteinExistence type="predicted"/>
<dbReference type="GO" id="GO:0003743">
    <property type="term" value="F:translation initiation factor activity"/>
    <property type="evidence" value="ECO:0007669"/>
    <property type="project" value="TreeGrafter"/>
</dbReference>
<dbReference type="VEuPathDB" id="TriTrypDB:TM35_000251380"/>
<feature type="domain" description="JAB1/MPN/MOV34 metalloenzyme" evidence="2">
    <location>
        <begin position="25"/>
        <end position="136"/>
    </location>
</feature>
<accession>A0A1X0NQ45</accession>
<evidence type="ECO:0000259" key="2">
    <source>
        <dbReference type="Pfam" id="PF01398"/>
    </source>
</evidence>
<gene>
    <name evidence="4" type="ORF">TM35_000251380</name>
</gene>
<evidence type="ECO:0000259" key="3">
    <source>
        <dbReference type="Pfam" id="PF13012"/>
    </source>
</evidence>
<dbReference type="InterPro" id="IPR000555">
    <property type="entry name" value="JAMM/MPN+_dom"/>
</dbReference>
<dbReference type="STRING" id="67003.A0A1X0NQ45"/>
<comment type="caution">
    <text evidence="4">The sequence shown here is derived from an EMBL/GenBank/DDBJ whole genome shotgun (WGS) entry which is preliminary data.</text>
</comment>
<dbReference type="OrthoDB" id="1378at2759"/>
<name>A0A1X0NQ45_9TRYP</name>
<feature type="domain" description="EIF3F/CSN6-like C-terminal" evidence="3">
    <location>
        <begin position="288"/>
        <end position="401"/>
    </location>
</feature>
<keyword evidence="5" id="KW-1185">Reference proteome</keyword>
<dbReference type="GO" id="GO:0031369">
    <property type="term" value="F:translation initiation factor binding"/>
    <property type="evidence" value="ECO:0007669"/>
    <property type="project" value="TreeGrafter"/>
</dbReference>